<proteinExistence type="predicted"/>
<evidence type="ECO:0000313" key="2">
    <source>
        <dbReference type="Proteomes" id="UP000029980"/>
    </source>
</evidence>
<reference evidence="1 2" key="1">
    <citation type="journal article" date="2015" name="Int. J. Syst. Evol. Microbiol.">
        <title>Thermococcus eurythermalis sp. nov., a conditional piezophilic hyperthermophilic archaeon with a wide temperature range isolated from an oil-immersed chimney in the Guaymas Basin.</title>
        <authorList>
            <person name="Zhao W."/>
            <person name="Zeng X."/>
            <person name="Xiao X."/>
        </authorList>
    </citation>
    <scope>NUCLEOTIDE SEQUENCE [LARGE SCALE GENOMIC DNA]</scope>
    <source>
        <strain evidence="1 2">A501</strain>
    </source>
</reference>
<dbReference type="GeneID" id="25153360"/>
<dbReference type="EMBL" id="CP008887">
    <property type="protein sequence ID" value="AIU70264.1"/>
    <property type="molecule type" value="Genomic_DNA"/>
</dbReference>
<dbReference type="Proteomes" id="UP000029980">
    <property type="component" value="Chromosome"/>
</dbReference>
<dbReference type="AlphaFoldDB" id="A0A097QUW0"/>
<gene>
    <name evidence="1" type="ORF">TEU_07915</name>
</gene>
<dbReference type="STRING" id="1505907.TEU_07915"/>
<evidence type="ECO:0000313" key="1">
    <source>
        <dbReference type="EMBL" id="AIU70264.1"/>
    </source>
</evidence>
<dbReference type="HOGENOM" id="CLU_151178_1_0_2"/>
<sequence length="133" mass="15315">MKVLLVGFTSEEVEKVKELGYPVLPVPEHFRGLKVSEILEKDFEEGKLDWAGGKFLIMHGLSNEDIKRVIPAVRELAEGRVIFATTTETNLGWTLEELLAELRQEDEYFRAMREVKRQIKERKGPFLDIGNVK</sequence>
<dbReference type="KEGG" id="teu:TEU_07915"/>
<keyword evidence="2" id="KW-1185">Reference proteome</keyword>
<protein>
    <recommendedName>
        <fullName evidence="3">DUF3783 domain-containing protein</fullName>
    </recommendedName>
</protein>
<organism evidence="1 2">
    <name type="scientific">Thermococcus eurythermalis</name>
    <dbReference type="NCBI Taxonomy" id="1505907"/>
    <lineage>
        <taxon>Archaea</taxon>
        <taxon>Methanobacteriati</taxon>
        <taxon>Methanobacteriota</taxon>
        <taxon>Thermococci</taxon>
        <taxon>Thermococcales</taxon>
        <taxon>Thermococcaceae</taxon>
        <taxon>Thermococcus</taxon>
    </lineage>
</organism>
<dbReference type="PIRSF" id="PIRSF014543">
    <property type="entry name" value="UCP014543"/>
    <property type="match status" value="1"/>
</dbReference>
<dbReference type="RefSeq" id="WP_050003236.1">
    <property type="nucleotide sequence ID" value="NZ_CP008887.1"/>
</dbReference>
<accession>A0A097QUW0</accession>
<evidence type="ECO:0008006" key="3">
    <source>
        <dbReference type="Google" id="ProtNLM"/>
    </source>
</evidence>
<dbReference type="OrthoDB" id="85763at2157"/>
<dbReference type="InterPro" id="IPR016621">
    <property type="entry name" value="UCP014543"/>
</dbReference>
<dbReference type="Pfam" id="PF12646">
    <property type="entry name" value="DUF3783"/>
    <property type="match status" value="1"/>
</dbReference>
<name>A0A097QUW0_9EURY</name>